<evidence type="ECO:0000259" key="10">
    <source>
        <dbReference type="PROSITE" id="PS50109"/>
    </source>
</evidence>
<feature type="domain" description="Histidine kinase" evidence="10">
    <location>
        <begin position="209"/>
        <end position="420"/>
    </location>
</feature>
<evidence type="ECO:0000256" key="2">
    <source>
        <dbReference type="ARBA" id="ARBA00012438"/>
    </source>
</evidence>
<comment type="caution">
    <text evidence="11">The sequence shown here is derived from an EMBL/GenBank/DDBJ whole genome shotgun (WGS) entry which is preliminary data.</text>
</comment>
<sequence length="427" mass="48540">MKGAAMRERLLILFIIMLATAFFGEMKVNPVGGSFRFSLGIAAFFFGLLWFSSVPVLLTGFFTGTFIFGFRVGMDVFFAYRPYMESVAAHLPSAFYYFSFTVLFYLLRARSYREFPLWLGLIGASIDFVSNVVEIQVRQYFTDFPPITWQSFLMLLFFGVLRSFFAVGLYNSFSIRQLRAVGEVRQQELERLRMINTELYEEAFYLRKSMTHLEEITRESYQLYRRLLTSDHAESPTALTIAENVHEVKKDSQRMLAGISKLINQEGLAPQLPIKELCELVARANQKYAEMLGKDIRIEWSCNVNLSTSQIYALLSVLNNLVANAVEAIPASGRIELNVKLIDRHLVFSVLDSGPGIPLEEQEWVFQPGYTTKYDEQGNASTGIGLTHARGIVQSLQGSLRILPDQKQMTHLEVQIPTDQLLGKEGV</sequence>
<dbReference type="PANTHER" id="PTHR44936">
    <property type="entry name" value="SENSOR PROTEIN CREC"/>
    <property type="match status" value="1"/>
</dbReference>
<keyword evidence="5" id="KW-0547">Nucleotide-binding</keyword>
<dbReference type="PRINTS" id="PR00344">
    <property type="entry name" value="BCTRLSENSOR"/>
</dbReference>
<dbReference type="InterPro" id="IPR036890">
    <property type="entry name" value="HATPase_C_sf"/>
</dbReference>
<keyword evidence="7" id="KW-0067">ATP-binding</keyword>
<feature type="transmembrane region" description="Helical" evidence="9">
    <location>
        <begin position="149"/>
        <end position="170"/>
    </location>
</feature>
<feature type="transmembrane region" description="Helical" evidence="9">
    <location>
        <begin position="118"/>
        <end position="137"/>
    </location>
</feature>
<comment type="catalytic activity">
    <reaction evidence="1">
        <text>ATP + protein L-histidine = ADP + protein N-phospho-L-histidine.</text>
        <dbReference type="EC" id="2.7.13.3"/>
    </reaction>
</comment>
<keyword evidence="9" id="KW-0812">Transmembrane</keyword>
<evidence type="ECO:0000256" key="9">
    <source>
        <dbReference type="SAM" id="Phobius"/>
    </source>
</evidence>
<dbReference type="EMBL" id="BJOL01000019">
    <property type="protein sequence ID" value="GED59251.1"/>
    <property type="molecule type" value="Genomic_DNA"/>
</dbReference>
<evidence type="ECO:0000256" key="4">
    <source>
        <dbReference type="ARBA" id="ARBA00022679"/>
    </source>
</evidence>
<evidence type="ECO:0000256" key="8">
    <source>
        <dbReference type="ARBA" id="ARBA00023012"/>
    </source>
</evidence>
<dbReference type="GO" id="GO:0016301">
    <property type="term" value="F:kinase activity"/>
    <property type="evidence" value="ECO:0007669"/>
    <property type="project" value="UniProtKB-KW"/>
</dbReference>
<gene>
    <name evidence="11" type="ORF">BFO01nite_33830</name>
</gene>
<dbReference type="Gene3D" id="3.30.565.10">
    <property type="entry name" value="Histidine kinase-like ATPase, C-terminal domain"/>
    <property type="match status" value="1"/>
</dbReference>
<evidence type="ECO:0000256" key="6">
    <source>
        <dbReference type="ARBA" id="ARBA00022777"/>
    </source>
</evidence>
<reference evidence="11 12" key="1">
    <citation type="submission" date="2019-06" db="EMBL/GenBank/DDBJ databases">
        <title>Whole genome shotgun sequence of Brevibacillus formosus NBRC 15716.</title>
        <authorList>
            <person name="Hosoyama A."/>
            <person name="Uohara A."/>
            <person name="Ohji S."/>
            <person name="Ichikawa N."/>
        </authorList>
    </citation>
    <scope>NUCLEOTIDE SEQUENCE [LARGE SCALE GENOMIC DNA]</scope>
    <source>
        <strain evidence="11 12">NBRC 15716</strain>
    </source>
</reference>
<keyword evidence="6 11" id="KW-0418">Kinase</keyword>
<evidence type="ECO:0000256" key="3">
    <source>
        <dbReference type="ARBA" id="ARBA00022553"/>
    </source>
</evidence>
<keyword evidence="4" id="KW-0808">Transferase</keyword>
<dbReference type="PANTHER" id="PTHR44936:SF9">
    <property type="entry name" value="SENSOR PROTEIN CREC"/>
    <property type="match status" value="1"/>
</dbReference>
<dbReference type="InterPro" id="IPR005467">
    <property type="entry name" value="His_kinase_dom"/>
</dbReference>
<evidence type="ECO:0000256" key="1">
    <source>
        <dbReference type="ARBA" id="ARBA00000085"/>
    </source>
</evidence>
<keyword evidence="8" id="KW-0902">Two-component regulatory system</keyword>
<dbReference type="Proteomes" id="UP000319498">
    <property type="component" value="Unassembled WGS sequence"/>
</dbReference>
<dbReference type="InterPro" id="IPR050980">
    <property type="entry name" value="2C_sensor_his_kinase"/>
</dbReference>
<keyword evidence="9" id="KW-0472">Membrane</keyword>
<dbReference type="InterPro" id="IPR004358">
    <property type="entry name" value="Sig_transdc_His_kin-like_C"/>
</dbReference>
<keyword evidence="9" id="KW-1133">Transmembrane helix</keyword>
<dbReference type="Pfam" id="PF02518">
    <property type="entry name" value="HATPase_c"/>
    <property type="match status" value="1"/>
</dbReference>
<accession>A0ABQ0T7F1</accession>
<name>A0ABQ0T7F1_9BACL</name>
<dbReference type="InterPro" id="IPR003594">
    <property type="entry name" value="HATPase_dom"/>
</dbReference>
<keyword evidence="3" id="KW-0597">Phosphoprotein</keyword>
<dbReference type="SUPFAM" id="SSF55874">
    <property type="entry name" value="ATPase domain of HSP90 chaperone/DNA topoisomerase II/histidine kinase"/>
    <property type="match status" value="1"/>
</dbReference>
<organism evidence="11 12">
    <name type="scientific">Brevibacillus formosus</name>
    <dbReference type="NCBI Taxonomy" id="54913"/>
    <lineage>
        <taxon>Bacteria</taxon>
        <taxon>Bacillati</taxon>
        <taxon>Bacillota</taxon>
        <taxon>Bacilli</taxon>
        <taxon>Bacillales</taxon>
        <taxon>Paenibacillaceae</taxon>
        <taxon>Brevibacillus</taxon>
    </lineage>
</organism>
<evidence type="ECO:0000313" key="12">
    <source>
        <dbReference type="Proteomes" id="UP000319498"/>
    </source>
</evidence>
<evidence type="ECO:0000313" key="11">
    <source>
        <dbReference type="EMBL" id="GED59251.1"/>
    </source>
</evidence>
<proteinExistence type="predicted"/>
<dbReference type="SMART" id="SM00387">
    <property type="entry name" value="HATPase_c"/>
    <property type="match status" value="1"/>
</dbReference>
<dbReference type="EC" id="2.7.13.3" evidence="2"/>
<evidence type="ECO:0000256" key="7">
    <source>
        <dbReference type="ARBA" id="ARBA00022840"/>
    </source>
</evidence>
<dbReference type="PROSITE" id="PS50109">
    <property type="entry name" value="HIS_KIN"/>
    <property type="match status" value="1"/>
</dbReference>
<protein>
    <recommendedName>
        <fullName evidence="2">histidine kinase</fullName>
        <ecNumber evidence="2">2.7.13.3</ecNumber>
    </recommendedName>
</protein>
<keyword evidence="12" id="KW-1185">Reference proteome</keyword>
<feature type="transmembrane region" description="Helical" evidence="9">
    <location>
        <begin position="86"/>
        <end position="106"/>
    </location>
</feature>
<evidence type="ECO:0000256" key="5">
    <source>
        <dbReference type="ARBA" id="ARBA00022741"/>
    </source>
</evidence>